<gene>
    <name evidence="2" type="ORF">GCM10011499_36020</name>
</gene>
<protein>
    <submittedName>
        <fullName evidence="2">Uncharacterized protein</fullName>
    </submittedName>
</protein>
<feature type="compositionally biased region" description="Polar residues" evidence="1">
    <location>
        <begin position="53"/>
        <end position="63"/>
    </location>
</feature>
<evidence type="ECO:0000256" key="1">
    <source>
        <dbReference type="SAM" id="MobiDB-lite"/>
    </source>
</evidence>
<feature type="region of interest" description="Disordered" evidence="1">
    <location>
        <begin position="53"/>
        <end position="101"/>
    </location>
</feature>
<evidence type="ECO:0000313" key="2">
    <source>
        <dbReference type="EMBL" id="GGA62444.1"/>
    </source>
</evidence>
<name>A0A916RMZ8_9HYPH</name>
<keyword evidence="3" id="KW-1185">Reference proteome</keyword>
<sequence>MFAFQSGEPLDVSRAKTRLRTNARKQWPFLTPLDLTMIDSEYKLVTMVQDRSGITNSQSQSDVQAWMQRQGKPASAPATDAQDVHLSKRHKKAPSAPDLKV</sequence>
<dbReference type="RefSeq" id="WP_127072242.1">
    <property type="nucleotide sequence ID" value="NZ_BMKB01000008.1"/>
</dbReference>
<reference evidence="2 3" key="1">
    <citation type="journal article" date="2014" name="Int. J. Syst. Evol. Microbiol.">
        <title>Complete genome sequence of Corynebacterium casei LMG S-19264T (=DSM 44701T), isolated from a smear-ripened cheese.</title>
        <authorList>
            <consortium name="US DOE Joint Genome Institute (JGI-PGF)"/>
            <person name="Walter F."/>
            <person name="Albersmeier A."/>
            <person name="Kalinowski J."/>
            <person name="Ruckert C."/>
        </authorList>
    </citation>
    <scope>NUCLEOTIDE SEQUENCE [LARGE SCALE GENOMIC DNA]</scope>
    <source>
        <strain evidence="2 3">CGMCC 1.15896</strain>
    </source>
</reference>
<organism evidence="2 3">
    <name type="scientific">Pelagibacterium lentulum</name>
    <dbReference type="NCBI Taxonomy" id="2029865"/>
    <lineage>
        <taxon>Bacteria</taxon>
        <taxon>Pseudomonadati</taxon>
        <taxon>Pseudomonadota</taxon>
        <taxon>Alphaproteobacteria</taxon>
        <taxon>Hyphomicrobiales</taxon>
        <taxon>Devosiaceae</taxon>
        <taxon>Pelagibacterium</taxon>
    </lineage>
</organism>
<dbReference type="AlphaFoldDB" id="A0A916RMZ8"/>
<evidence type="ECO:0000313" key="3">
    <source>
        <dbReference type="Proteomes" id="UP000596977"/>
    </source>
</evidence>
<dbReference type="EMBL" id="BMKB01000008">
    <property type="protein sequence ID" value="GGA62444.1"/>
    <property type="molecule type" value="Genomic_DNA"/>
</dbReference>
<proteinExistence type="predicted"/>
<dbReference type="OrthoDB" id="7365191at2"/>
<comment type="caution">
    <text evidence="2">The sequence shown here is derived from an EMBL/GenBank/DDBJ whole genome shotgun (WGS) entry which is preliminary data.</text>
</comment>
<accession>A0A916RMZ8</accession>
<dbReference type="Proteomes" id="UP000596977">
    <property type="component" value="Unassembled WGS sequence"/>
</dbReference>